<evidence type="ECO:0000313" key="4">
    <source>
        <dbReference type="Proteomes" id="UP000309848"/>
    </source>
</evidence>
<proteinExistence type="predicted"/>
<gene>
    <name evidence="3" type="ORF">E5A74_00335</name>
</gene>
<dbReference type="AlphaFoldDB" id="A0A4S1WSI6"/>
<evidence type="ECO:0000256" key="1">
    <source>
        <dbReference type="SAM" id="MobiDB-lite"/>
    </source>
</evidence>
<accession>A0A4S1WSI6</accession>
<feature type="chain" id="PRO_5020832008" evidence="2">
    <location>
        <begin position="24"/>
        <end position="197"/>
    </location>
</feature>
<organism evidence="3 4">
    <name type="scientific">Sphingomonas naasensis</name>
    <dbReference type="NCBI Taxonomy" id="1344951"/>
    <lineage>
        <taxon>Bacteria</taxon>
        <taxon>Pseudomonadati</taxon>
        <taxon>Pseudomonadota</taxon>
        <taxon>Alphaproteobacteria</taxon>
        <taxon>Sphingomonadales</taxon>
        <taxon>Sphingomonadaceae</taxon>
        <taxon>Sphingomonas</taxon>
    </lineage>
</organism>
<dbReference type="EMBL" id="SRXU01000001">
    <property type="protein sequence ID" value="TGX45665.1"/>
    <property type="molecule type" value="Genomic_DNA"/>
</dbReference>
<evidence type="ECO:0000313" key="3">
    <source>
        <dbReference type="EMBL" id="TGX45665.1"/>
    </source>
</evidence>
<sequence>MLRSSVRAVVAAAFVSSAAAAMATQSAPPAVPAEPGATPAPLESAAPGPVAAEPVSRCAQLQAELDTLQRQMIEASNETSRLALAMQKNMRRQAKRARAAGMVSRFAGLIPGAGAFAGMGSSLLGGGLASPRLDPGMDKRIDEQVAISEQMLQLSNGLIAHRCPATATPYGAMAMPDDPGAAARAVDSGRPAPRGGD</sequence>
<keyword evidence="4" id="KW-1185">Reference proteome</keyword>
<evidence type="ECO:0000256" key="2">
    <source>
        <dbReference type="SAM" id="SignalP"/>
    </source>
</evidence>
<reference evidence="3 4" key="1">
    <citation type="submission" date="2019-04" db="EMBL/GenBank/DDBJ databases">
        <title>Sphingomonas psychrotolerans sp. nov., isolated from soil in the Tianshan Mountains, Xinjiang, China.</title>
        <authorList>
            <person name="Luo Y."/>
            <person name="Sheng H."/>
        </authorList>
    </citation>
    <scope>NUCLEOTIDE SEQUENCE [LARGE SCALE GENOMIC DNA]</scope>
    <source>
        <strain evidence="3 4">KIS18-15</strain>
    </source>
</reference>
<name>A0A4S1WSI6_9SPHN</name>
<dbReference type="Proteomes" id="UP000309848">
    <property type="component" value="Unassembled WGS sequence"/>
</dbReference>
<feature type="region of interest" description="Disordered" evidence="1">
    <location>
        <begin position="176"/>
        <end position="197"/>
    </location>
</feature>
<protein>
    <submittedName>
        <fullName evidence="3">Uncharacterized protein</fullName>
    </submittedName>
</protein>
<dbReference type="RefSeq" id="WP_135981699.1">
    <property type="nucleotide sequence ID" value="NZ_JAASQM010000001.1"/>
</dbReference>
<feature type="signal peptide" evidence="2">
    <location>
        <begin position="1"/>
        <end position="23"/>
    </location>
</feature>
<keyword evidence="2" id="KW-0732">Signal</keyword>
<feature type="region of interest" description="Disordered" evidence="1">
    <location>
        <begin position="28"/>
        <end position="53"/>
    </location>
</feature>
<comment type="caution">
    <text evidence="3">The sequence shown here is derived from an EMBL/GenBank/DDBJ whole genome shotgun (WGS) entry which is preliminary data.</text>
</comment>